<gene>
    <name evidence="9" type="ORF">GKD68_02005</name>
</gene>
<dbReference type="PANTHER" id="PTHR40074:SF2">
    <property type="entry name" value="O-ACETYLTRANSFERASE WECH"/>
    <property type="match status" value="1"/>
</dbReference>
<dbReference type="Proteomes" id="UP000432516">
    <property type="component" value="Unassembled WGS sequence"/>
</dbReference>
<feature type="transmembrane region" description="Helical" evidence="7">
    <location>
        <begin position="199"/>
        <end position="221"/>
    </location>
</feature>
<keyword evidence="3" id="KW-1003">Cell membrane</keyword>
<protein>
    <submittedName>
        <fullName evidence="9">Acyltransferase family protein</fullName>
    </submittedName>
</protein>
<feature type="transmembrane region" description="Helical" evidence="7">
    <location>
        <begin position="12"/>
        <end position="30"/>
    </location>
</feature>
<evidence type="ECO:0000256" key="7">
    <source>
        <dbReference type="SAM" id="Phobius"/>
    </source>
</evidence>
<evidence type="ECO:0000256" key="6">
    <source>
        <dbReference type="ARBA" id="ARBA00023136"/>
    </source>
</evidence>
<evidence type="ECO:0000313" key="9">
    <source>
        <dbReference type="EMBL" id="MRZ53529.1"/>
    </source>
</evidence>
<keyword evidence="5 7" id="KW-1133">Transmembrane helix</keyword>
<dbReference type="RefSeq" id="WP_121956582.1">
    <property type="nucleotide sequence ID" value="NZ_CAXSUO010000001.1"/>
</dbReference>
<comment type="caution">
    <text evidence="9">The sequence shown here is derived from an EMBL/GenBank/DDBJ whole genome shotgun (WGS) entry which is preliminary data.</text>
</comment>
<dbReference type="InterPro" id="IPR002656">
    <property type="entry name" value="Acyl_transf_3_dom"/>
</dbReference>
<evidence type="ECO:0000256" key="5">
    <source>
        <dbReference type="ARBA" id="ARBA00022989"/>
    </source>
</evidence>
<comment type="similarity">
    <text evidence="2">Belongs to the acyltransferase 3 family.</text>
</comment>
<comment type="subcellular location">
    <subcellularLocation>
        <location evidence="1">Cell membrane</location>
        <topology evidence="1">Multi-pass membrane protein</topology>
    </subcellularLocation>
</comment>
<evidence type="ECO:0000259" key="8">
    <source>
        <dbReference type="Pfam" id="PF01757"/>
    </source>
</evidence>
<evidence type="ECO:0000256" key="3">
    <source>
        <dbReference type="ARBA" id="ARBA00022475"/>
    </source>
</evidence>
<keyword evidence="9" id="KW-0808">Transferase</keyword>
<dbReference type="EMBL" id="WKNE01000001">
    <property type="protein sequence ID" value="MRZ53529.1"/>
    <property type="molecule type" value="Genomic_DNA"/>
</dbReference>
<organism evidence="9 10">
    <name type="scientific">Parabacteroides distasonis</name>
    <dbReference type="NCBI Taxonomy" id="823"/>
    <lineage>
        <taxon>Bacteria</taxon>
        <taxon>Pseudomonadati</taxon>
        <taxon>Bacteroidota</taxon>
        <taxon>Bacteroidia</taxon>
        <taxon>Bacteroidales</taxon>
        <taxon>Tannerellaceae</taxon>
        <taxon>Parabacteroides</taxon>
    </lineage>
</organism>
<dbReference type="AlphaFoldDB" id="A0A6I2NMQ1"/>
<evidence type="ECO:0000256" key="4">
    <source>
        <dbReference type="ARBA" id="ARBA00022692"/>
    </source>
</evidence>
<feature type="transmembrane region" description="Helical" evidence="7">
    <location>
        <begin position="233"/>
        <end position="251"/>
    </location>
</feature>
<dbReference type="GO" id="GO:0005886">
    <property type="term" value="C:plasma membrane"/>
    <property type="evidence" value="ECO:0007669"/>
    <property type="project" value="UniProtKB-SubCell"/>
</dbReference>
<feature type="transmembrane region" description="Helical" evidence="7">
    <location>
        <begin position="171"/>
        <end position="193"/>
    </location>
</feature>
<proteinExistence type="inferred from homology"/>
<accession>A0A6I2NMQ1</accession>
<evidence type="ECO:0000313" key="10">
    <source>
        <dbReference type="Proteomes" id="UP000432516"/>
    </source>
</evidence>
<feature type="domain" description="Acyltransferase 3" evidence="8">
    <location>
        <begin position="11"/>
        <end position="341"/>
    </location>
</feature>
<reference evidence="9 10" key="1">
    <citation type="journal article" date="2019" name="Nat. Med.">
        <title>A library of human gut bacterial isolates paired with longitudinal multiomics data enables mechanistic microbiome research.</title>
        <authorList>
            <person name="Poyet M."/>
            <person name="Groussin M."/>
            <person name="Gibbons S.M."/>
            <person name="Avila-Pacheco J."/>
            <person name="Jiang X."/>
            <person name="Kearney S.M."/>
            <person name="Perrotta A.R."/>
            <person name="Berdy B."/>
            <person name="Zhao S."/>
            <person name="Lieberman T.D."/>
            <person name="Swanson P.K."/>
            <person name="Smith M."/>
            <person name="Roesemann S."/>
            <person name="Alexander J.E."/>
            <person name="Rich S.A."/>
            <person name="Livny J."/>
            <person name="Vlamakis H."/>
            <person name="Clish C."/>
            <person name="Bullock K."/>
            <person name="Deik A."/>
            <person name="Scott J."/>
            <person name="Pierce K.A."/>
            <person name="Xavier R.J."/>
            <person name="Alm E.J."/>
        </authorList>
    </citation>
    <scope>NUCLEOTIDE SEQUENCE [LARGE SCALE GENOMIC DNA]</scope>
    <source>
        <strain evidence="9 10">BIOML-A2</strain>
    </source>
</reference>
<name>A0A6I2NMQ1_PARDI</name>
<feature type="transmembrane region" description="Helical" evidence="7">
    <location>
        <begin position="96"/>
        <end position="114"/>
    </location>
</feature>
<keyword evidence="6 7" id="KW-0472">Membrane</keyword>
<evidence type="ECO:0000256" key="2">
    <source>
        <dbReference type="ARBA" id="ARBA00007400"/>
    </source>
</evidence>
<feature type="transmembrane region" description="Helical" evidence="7">
    <location>
        <begin position="257"/>
        <end position="277"/>
    </location>
</feature>
<evidence type="ECO:0000256" key="1">
    <source>
        <dbReference type="ARBA" id="ARBA00004651"/>
    </source>
</evidence>
<dbReference type="Pfam" id="PF01757">
    <property type="entry name" value="Acyl_transf_3"/>
    <property type="match status" value="1"/>
</dbReference>
<dbReference type="GO" id="GO:0016413">
    <property type="term" value="F:O-acetyltransferase activity"/>
    <property type="evidence" value="ECO:0007669"/>
    <property type="project" value="TreeGrafter"/>
</dbReference>
<feature type="transmembrane region" description="Helical" evidence="7">
    <location>
        <begin position="322"/>
        <end position="344"/>
    </location>
</feature>
<keyword evidence="9" id="KW-0012">Acyltransferase</keyword>
<feature type="transmembrane region" description="Helical" evidence="7">
    <location>
        <begin position="50"/>
        <end position="75"/>
    </location>
</feature>
<sequence length="366" mass="42903">MIMTTTLSKTISALRTILCFQIVFLHAAMTGLTNQELSASYDGSYAIYKYLSTALTLTTRTAVPLFFIISGYLFFINYKNTFIDYKKHLKTRAKHLLQPIIIWTTLYLLLYYIAQKIPYTASLFSGNNLLIEDYKWKDFISAYSGLFNTSMFVGQFWFLRNLFIMCVFSPLLWYSYKYTKHYSLYVIGGIWFFHKSLNINIYIIDTIFFFTLGAWCALGSYDIENFIKTKAKWFYPLFLISLIIATLYQGYPYHHYYYLINILLGILCVSHICLTIIEKGKGELLIRLSAGSYFCFLLHMQIQMFLKRGLYKLLKPDSSFSMILLYFLIPSFIIVICYLLFYYLNKFHPTLLAIITGGNTKNIHKK</sequence>
<keyword evidence="4 7" id="KW-0812">Transmembrane</keyword>
<feature type="transmembrane region" description="Helical" evidence="7">
    <location>
        <begin position="284"/>
        <end position="302"/>
    </location>
</feature>
<dbReference type="GO" id="GO:0009246">
    <property type="term" value="P:enterobacterial common antigen biosynthetic process"/>
    <property type="evidence" value="ECO:0007669"/>
    <property type="project" value="TreeGrafter"/>
</dbReference>
<dbReference type="PANTHER" id="PTHR40074">
    <property type="entry name" value="O-ACETYLTRANSFERASE WECH"/>
    <property type="match status" value="1"/>
</dbReference>